<keyword evidence="4 5" id="KW-0464">Manganese</keyword>
<keyword evidence="2 5" id="KW-0378">Hydrolase</keyword>
<proteinExistence type="inferred from homology"/>
<dbReference type="Gene3D" id="3.40.800.10">
    <property type="entry name" value="Ureohydrolase domain"/>
    <property type="match status" value="1"/>
</dbReference>
<dbReference type="HAMAP" id="MF_00737">
    <property type="entry name" value="Formimidoylglutam"/>
    <property type="match status" value="1"/>
</dbReference>
<dbReference type="PROSITE" id="PS01053">
    <property type="entry name" value="ARGINASE_1"/>
    <property type="match status" value="1"/>
</dbReference>
<dbReference type="InterPro" id="IPR020855">
    <property type="entry name" value="Ureohydrolase_Mn_BS"/>
</dbReference>
<dbReference type="NCBIfam" id="TIGR01227">
    <property type="entry name" value="hutG"/>
    <property type="match status" value="1"/>
</dbReference>
<comment type="pathway">
    <text evidence="5">Amino-acid degradation; L-histidine degradation into L-glutamate; L-glutamate from N-formimidoyl-L-glutamate (hydrolase route): step 1/1.</text>
</comment>
<accession>A0AAW4YQR6</accession>
<feature type="binding site" evidence="5">
    <location>
        <position position="156"/>
    </location>
    <ligand>
        <name>Mn(2+)</name>
        <dbReference type="ChEBI" id="CHEBI:29035"/>
        <label>2</label>
    </ligand>
</feature>
<name>A0AAW4YQR6_9GAMM</name>
<organism evidence="10 11">
    <name type="scientific">Billgrantia desiderata</name>
    <dbReference type="NCBI Taxonomy" id="52021"/>
    <lineage>
        <taxon>Bacteria</taxon>
        <taxon>Pseudomonadati</taxon>
        <taxon>Pseudomonadota</taxon>
        <taxon>Gammaproteobacteria</taxon>
        <taxon>Oceanospirillales</taxon>
        <taxon>Halomonadaceae</taxon>
        <taxon>Billgrantia</taxon>
    </lineage>
</organism>
<comment type="caution">
    <text evidence="10">The sequence shown here is derived from an EMBL/GenBank/DDBJ whole genome shotgun (WGS) entry which is preliminary data.</text>
</comment>
<dbReference type="InterPro" id="IPR023696">
    <property type="entry name" value="Ureohydrolase_dom_sf"/>
</dbReference>
<evidence type="ECO:0000256" key="3">
    <source>
        <dbReference type="ARBA" id="ARBA00022808"/>
    </source>
</evidence>
<keyword evidence="3 5" id="KW-0369">Histidine metabolism</keyword>
<dbReference type="AlphaFoldDB" id="A0AAW4YQR6"/>
<dbReference type="Pfam" id="PF00491">
    <property type="entry name" value="Arginase"/>
    <property type="match status" value="1"/>
</dbReference>
<feature type="binding site" evidence="5 7">
    <location>
        <position position="156"/>
    </location>
    <ligand>
        <name>Mn(2+)</name>
        <dbReference type="ChEBI" id="CHEBI:29035"/>
        <label>1</label>
    </ligand>
</feature>
<dbReference type="Proteomes" id="UP001320178">
    <property type="component" value="Unassembled WGS sequence"/>
</dbReference>
<feature type="binding site" evidence="5 7">
    <location>
        <position position="248"/>
    </location>
    <ligand>
        <name>Mn(2+)</name>
        <dbReference type="ChEBI" id="CHEBI:29035"/>
        <label>1</label>
    </ligand>
</feature>
<gene>
    <name evidence="5" type="primary">hutG</name>
    <name evidence="10" type="ORF">HOP61_07015</name>
</gene>
<comment type="function">
    <text evidence="5">Catalyzes the conversion of N-formimidoyl-L-glutamate to L-glutamate and formamide.</text>
</comment>
<dbReference type="RefSeq" id="WP_234238977.1">
    <property type="nucleotide sequence ID" value="NZ_JABFTS010000002.1"/>
</dbReference>
<feature type="binding site" evidence="5">
    <location>
        <position position="158"/>
    </location>
    <ligand>
        <name>Mn(2+)</name>
        <dbReference type="ChEBI" id="CHEBI:29035"/>
        <label>2</label>
    </ligand>
</feature>
<sequence>MNSIYFDAIDMSPWAGREDPEPDSLRWHQVITPVRPDSAPGAALLGFASDAGVARNQGRVGAAEGPRAIRRALAPLAWHRSAPVFDAGDVSCHGNDDLEAAQQRLAERIASLLVRGHLPLVLGGGHEVAFGSWSGLARHFEAQGEARPRIGIINLDAHFDLRDPTHVRSSGTPFAQIAAECRARDWPFRYACLGVSRASNTRALFTRASELNVLVREDHEIDALRLDAIVRDLQRFMARCDHLYLSIDLDVLPAAEAPGVSAPAARGVPLALIEPLLEAVRDSGKLRLADVAELNPSFDIDGRTAKAAARLIHRLTLDT</sequence>
<comment type="cofactor">
    <cofactor evidence="5 7">
        <name>Mn(2+)</name>
        <dbReference type="ChEBI" id="CHEBI:29035"/>
    </cofactor>
    <text evidence="5 7">Binds 2 manganese ions per subunit.</text>
</comment>
<feature type="binding site" evidence="5">
    <location>
        <position position="126"/>
    </location>
    <ligand>
        <name>Mn(2+)</name>
        <dbReference type="ChEBI" id="CHEBI:29035"/>
        <label>1</label>
    </ligand>
</feature>
<evidence type="ECO:0000256" key="4">
    <source>
        <dbReference type="ARBA" id="ARBA00023211"/>
    </source>
</evidence>
<comment type="similarity">
    <text evidence="5 8 9">Belongs to the arginase family.</text>
</comment>
<dbReference type="GO" id="GO:0030145">
    <property type="term" value="F:manganese ion binding"/>
    <property type="evidence" value="ECO:0007669"/>
    <property type="project" value="UniProtKB-UniRule"/>
</dbReference>
<dbReference type="CDD" id="cd09988">
    <property type="entry name" value="Formimidoylglutamase"/>
    <property type="match status" value="1"/>
</dbReference>
<protein>
    <recommendedName>
        <fullName evidence="5 6">Formimidoylglutamase</fullName>
        <ecNumber evidence="5 6">3.5.3.8</ecNumber>
    </recommendedName>
    <alternativeName>
        <fullName evidence="5">Formiminoglutamase</fullName>
    </alternativeName>
    <alternativeName>
        <fullName evidence="5">Formiminoglutamate hydrolase</fullName>
    </alternativeName>
</protein>
<reference evidence="10" key="2">
    <citation type="journal article" date="2021" name="Front. Microbiol.">
        <title>Aerobic Denitrification and Heterotrophic Sulfur Oxidation in the Genus Halomonas Revealed by Six Novel Species Characterizations and Genome-Based Analysis.</title>
        <authorList>
            <person name="Wang L."/>
            <person name="Shao Z."/>
        </authorList>
    </citation>
    <scope>NUCLEOTIDE SEQUENCE</scope>
    <source>
        <strain evidence="10">MCCC 1A05776</strain>
    </source>
</reference>
<dbReference type="SUPFAM" id="SSF52768">
    <property type="entry name" value="Arginase/deacetylase"/>
    <property type="match status" value="1"/>
</dbReference>
<feature type="binding site" evidence="7">
    <location>
        <position position="250"/>
    </location>
    <ligand>
        <name>Mn(2+)</name>
        <dbReference type="ChEBI" id="CHEBI:29035"/>
        <label>1</label>
    </ligand>
</feature>
<dbReference type="InterPro" id="IPR005923">
    <property type="entry name" value="HutG"/>
</dbReference>
<evidence type="ECO:0000313" key="10">
    <source>
        <dbReference type="EMBL" id="MCE8051037.1"/>
    </source>
</evidence>
<reference evidence="10" key="1">
    <citation type="submission" date="2020-05" db="EMBL/GenBank/DDBJ databases">
        <authorList>
            <person name="Wang L."/>
            <person name="Shao Z."/>
        </authorList>
    </citation>
    <scope>NUCLEOTIDE SEQUENCE</scope>
    <source>
        <strain evidence="10">MCCC 1A05776</strain>
    </source>
</reference>
<evidence type="ECO:0000256" key="8">
    <source>
        <dbReference type="PROSITE-ProRule" id="PRU00742"/>
    </source>
</evidence>
<dbReference type="GO" id="GO:0050415">
    <property type="term" value="F:formimidoylglutamase activity"/>
    <property type="evidence" value="ECO:0007669"/>
    <property type="project" value="UniProtKB-UniRule"/>
</dbReference>
<feature type="binding site" evidence="5">
    <location>
        <position position="248"/>
    </location>
    <ligand>
        <name>Mn(2+)</name>
        <dbReference type="ChEBI" id="CHEBI:29035"/>
        <label>2</label>
    </ligand>
</feature>
<dbReference type="GO" id="GO:0019556">
    <property type="term" value="P:L-histidine catabolic process to glutamate and formamide"/>
    <property type="evidence" value="ECO:0007669"/>
    <property type="project" value="UniProtKB-UniRule"/>
</dbReference>
<dbReference type="PANTHER" id="PTHR11358">
    <property type="entry name" value="ARGINASE/AGMATINASE"/>
    <property type="match status" value="1"/>
</dbReference>
<evidence type="ECO:0000256" key="7">
    <source>
        <dbReference type="PIRSR" id="PIRSR036979-1"/>
    </source>
</evidence>
<dbReference type="PANTHER" id="PTHR11358:SF35">
    <property type="entry name" value="FORMIMIDOYLGLUTAMASE"/>
    <property type="match status" value="1"/>
</dbReference>
<evidence type="ECO:0000256" key="5">
    <source>
        <dbReference type="HAMAP-Rule" id="MF_00737"/>
    </source>
</evidence>
<dbReference type="EMBL" id="JABFTS010000002">
    <property type="protein sequence ID" value="MCE8051037.1"/>
    <property type="molecule type" value="Genomic_DNA"/>
</dbReference>
<evidence type="ECO:0000256" key="6">
    <source>
        <dbReference type="NCBIfam" id="TIGR01227"/>
    </source>
</evidence>
<dbReference type="PIRSF" id="PIRSF036979">
    <property type="entry name" value="Arginase"/>
    <property type="match status" value="1"/>
</dbReference>
<evidence type="ECO:0000256" key="2">
    <source>
        <dbReference type="ARBA" id="ARBA00022801"/>
    </source>
</evidence>
<dbReference type="GO" id="GO:0008783">
    <property type="term" value="F:agmatinase activity"/>
    <property type="evidence" value="ECO:0007669"/>
    <property type="project" value="TreeGrafter"/>
</dbReference>
<dbReference type="EC" id="3.5.3.8" evidence="5 6"/>
<feature type="binding site" evidence="5 7">
    <location>
        <position position="160"/>
    </location>
    <ligand>
        <name>Mn(2+)</name>
        <dbReference type="ChEBI" id="CHEBI:29035"/>
        <label>1</label>
    </ligand>
</feature>
<dbReference type="PRINTS" id="PR00116">
    <property type="entry name" value="ARGINASE"/>
</dbReference>
<dbReference type="InterPro" id="IPR006035">
    <property type="entry name" value="Ureohydrolase"/>
</dbReference>
<evidence type="ECO:0000313" key="11">
    <source>
        <dbReference type="Proteomes" id="UP001320178"/>
    </source>
</evidence>
<dbReference type="PROSITE" id="PS51409">
    <property type="entry name" value="ARGINASE_2"/>
    <property type="match status" value="1"/>
</dbReference>
<evidence type="ECO:0000256" key="9">
    <source>
        <dbReference type="RuleBase" id="RU003684"/>
    </source>
</evidence>
<evidence type="ECO:0000256" key="1">
    <source>
        <dbReference type="ARBA" id="ARBA00022723"/>
    </source>
</evidence>
<dbReference type="GO" id="GO:0033389">
    <property type="term" value="P:putrescine biosynthetic process from arginine, via agmatine"/>
    <property type="evidence" value="ECO:0007669"/>
    <property type="project" value="TreeGrafter"/>
</dbReference>
<comment type="catalytic activity">
    <reaction evidence="5">
        <text>N-formimidoyl-L-glutamate + H2O = formamide + L-glutamate</text>
        <dbReference type="Rhea" id="RHEA:22492"/>
        <dbReference type="ChEBI" id="CHEBI:15377"/>
        <dbReference type="ChEBI" id="CHEBI:16397"/>
        <dbReference type="ChEBI" id="CHEBI:29985"/>
        <dbReference type="ChEBI" id="CHEBI:58928"/>
        <dbReference type="EC" id="3.5.3.8"/>
    </reaction>
</comment>
<feature type="binding site" evidence="5">
    <location>
        <position position="250"/>
    </location>
    <ligand>
        <name>Mn(2+)</name>
        <dbReference type="ChEBI" id="CHEBI:29035"/>
        <label>2</label>
    </ligand>
</feature>
<feature type="binding site" evidence="7">
    <location>
        <position position="158"/>
    </location>
    <ligand>
        <name>Mn(2+)</name>
        <dbReference type="ChEBI" id="CHEBI:29035"/>
        <label>1</label>
    </ligand>
</feature>
<keyword evidence="1 5" id="KW-0479">Metal-binding</keyword>
<feature type="binding site" evidence="7">
    <location>
        <position position="126"/>
    </location>
    <ligand>
        <name>Mn(2+)</name>
        <dbReference type="ChEBI" id="CHEBI:29035"/>
        <label>2</label>
    </ligand>
</feature>